<organism evidence="4 5">
    <name type="scientific">Lactococcus protaetiae</name>
    <dbReference type="NCBI Taxonomy" id="2592653"/>
    <lineage>
        <taxon>Bacteria</taxon>
        <taxon>Bacillati</taxon>
        <taxon>Bacillota</taxon>
        <taxon>Bacilli</taxon>
        <taxon>Lactobacillales</taxon>
        <taxon>Streptococcaceae</taxon>
        <taxon>Lactococcus</taxon>
    </lineage>
</organism>
<evidence type="ECO:0000256" key="1">
    <source>
        <dbReference type="SAM" id="MobiDB-lite"/>
    </source>
</evidence>
<protein>
    <submittedName>
        <fullName evidence="4">WxL domain-containing protein</fullName>
    </submittedName>
</protein>
<keyword evidence="2" id="KW-0732">Signal</keyword>
<dbReference type="Pfam" id="PF13731">
    <property type="entry name" value="WxL"/>
    <property type="match status" value="1"/>
</dbReference>
<evidence type="ECO:0000259" key="3">
    <source>
        <dbReference type="Pfam" id="PF13731"/>
    </source>
</evidence>
<name>A0A514Z5X6_9LACT</name>
<dbReference type="Proteomes" id="UP000315128">
    <property type="component" value="Chromosome"/>
</dbReference>
<feature type="region of interest" description="Disordered" evidence="1">
    <location>
        <begin position="48"/>
        <end position="101"/>
    </location>
</feature>
<feature type="region of interest" description="Disordered" evidence="1">
    <location>
        <begin position="253"/>
        <end position="275"/>
    </location>
</feature>
<dbReference type="AlphaFoldDB" id="A0A514Z5X6"/>
<gene>
    <name evidence="4" type="ORF">FLP15_00935</name>
</gene>
<keyword evidence="5" id="KW-1185">Reference proteome</keyword>
<reference evidence="4 5" key="1">
    <citation type="submission" date="2019-07" db="EMBL/GenBank/DDBJ databases">
        <title>Genome sequencing of KACC 19320.</title>
        <authorList>
            <person name="Heo J."/>
            <person name="Kim S.-J."/>
            <person name="Kim J.-S."/>
            <person name="Hong S.-B."/>
            <person name="Kwon S.-W."/>
        </authorList>
    </citation>
    <scope>NUCLEOTIDE SEQUENCE [LARGE SCALE GENOMIC DNA]</scope>
    <source>
        <strain evidence="4 5">KACC 19320</strain>
    </source>
</reference>
<feature type="domain" description="WxL" evidence="3">
    <location>
        <begin position="36"/>
        <end position="319"/>
    </location>
</feature>
<dbReference type="RefSeq" id="WP_142765661.1">
    <property type="nucleotide sequence ID" value="NZ_CP041356.1"/>
</dbReference>
<dbReference type="EMBL" id="CP041356">
    <property type="protein sequence ID" value="QDK70000.1"/>
    <property type="molecule type" value="Genomic_DNA"/>
</dbReference>
<evidence type="ECO:0000313" key="5">
    <source>
        <dbReference type="Proteomes" id="UP000315128"/>
    </source>
</evidence>
<evidence type="ECO:0000313" key="4">
    <source>
        <dbReference type="EMBL" id="QDK70000.1"/>
    </source>
</evidence>
<dbReference type="InterPro" id="IPR027994">
    <property type="entry name" value="WxL_dom"/>
</dbReference>
<dbReference type="OrthoDB" id="2339326at2"/>
<dbReference type="KEGG" id="lack:FLP15_00935"/>
<evidence type="ECO:0000256" key="2">
    <source>
        <dbReference type="SAM" id="SignalP"/>
    </source>
</evidence>
<feature type="compositionally biased region" description="Low complexity" evidence="1">
    <location>
        <begin position="56"/>
        <end position="91"/>
    </location>
</feature>
<feature type="signal peptide" evidence="2">
    <location>
        <begin position="1"/>
        <end position="30"/>
    </location>
</feature>
<feature type="compositionally biased region" description="Polar residues" evidence="1">
    <location>
        <begin position="253"/>
        <end position="262"/>
    </location>
</feature>
<sequence>MKKETLLVAGSTLAAATLLFAAGTTSTAHAATALGSSNTTGVVEFGQATIPPVQPPTTGGPDDPTTDPENPGTPTDPTDPTDPETPGIPDEPFTPVDPGTGLALSFAPNLNFGHHPVDYQKANDYSAYGLVYGVANSTGDATYTAGVPYLQVFDGRGLTNGTWSVTVEQSTQFTSSAGSLTGAKINFNKDGGDNVVTPAGSVAPDGVVGITSLTPTNEGGGAQVIFSADTAGTGTGINLLDFGKADGSTLVADQSTGASKTSPVDDGTGHQSWNTDNFLDSAKTLSGKLSPTVTLNVPAGSAKVAQYNTTLTWSLYDTPSSATLS</sequence>
<feature type="chain" id="PRO_5021790415" evidence="2">
    <location>
        <begin position="31"/>
        <end position="325"/>
    </location>
</feature>
<proteinExistence type="predicted"/>
<accession>A0A514Z5X6</accession>